<evidence type="ECO:0000313" key="3">
    <source>
        <dbReference type="EMBL" id="CAJ1934370.1"/>
    </source>
</evidence>
<dbReference type="SMART" id="SM00516">
    <property type="entry name" value="SEC14"/>
    <property type="match status" value="1"/>
</dbReference>
<dbReference type="SUPFAM" id="SSF52087">
    <property type="entry name" value="CRAL/TRIO domain"/>
    <property type="match status" value="1"/>
</dbReference>
<organism evidence="3 4">
    <name type="scientific">Cylindrotheca closterium</name>
    <dbReference type="NCBI Taxonomy" id="2856"/>
    <lineage>
        <taxon>Eukaryota</taxon>
        <taxon>Sar</taxon>
        <taxon>Stramenopiles</taxon>
        <taxon>Ochrophyta</taxon>
        <taxon>Bacillariophyta</taxon>
        <taxon>Bacillariophyceae</taxon>
        <taxon>Bacillariophycidae</taxon>
        <taxon>Bacillariales</taxon>
        <taxon>Bacillariaceae</taxon>
        <taxon>Cylindrotheca</taxon>
    </lineage>
</organism>
<dbReference type="InterPro" id="IPR001251">
    <property type="entry name" value="CRAL-TRIO_dom"/>
</dbReference>
<dbReference type="Pfam" id="PF00650">
    <property type="entry name" value="CRAL_TRIO"/>
    <property type="match status" value="1"/>
</dbReference>
<accession>A0AAD2FII7</accession>
<dbReference type="AlphaFoldDB" id="A0AAD2FII7"/>
<feature type="compositionally biased region" description="Low complexity" evidence="1">
    <location>
        <begin position="1"/>
        <end position="12"/>
    </location>
</feature>
<name>A0AAD2FII7_9STRA</name>
<dbReference type="CDD" id="cd00170">
    <property type="entry name" value="SEC14"/>
    <property type="match status" value="1"/>
</dbReference>
<feature type="domain" description="CRAL-TRIO" evidence="2">
    <location>
        <begin position="132"/>
        <end position="296"/>
    </location>
</feature>
<dbReference type="PROSITE" id="PS50191">
    <property type="entry name" value="CRAL_TRIO"/>
    <property type="match status" value="1"/>
</dbReference>
<evidence type="ECO:0000259" key="2">
    <source>
        <dbReference type="PROSITE" id="PS50191"/>
    </source>
</evidence>
<dbReference type="PRINTS" id="PR00180">
    <property type="entry name" value="CRETINALDHBP"/>
</dbReference>
<dbReference type="Gene3D" id="3.40.525.10">
    <property type="entry name" value="CRAL-TRIO lipid binding domain"/>
    <property type="match status" value="1"/>
</dbReference>
<dbReference type="Proteomes" id="UP001295423">
    <property type="component" value="Unassembled WGS sequence"/>
</dbReference>
<sequence>MMTTMRTKTTTKQKGEETKVMSSAPPDVPCTERDLYGQGHPIESAELIAAKLKAFEEEVAKISDEEKPCLLKAEEKCPELLNDAFKLMFLRCEVFNADLAAKRYCHYWVQRVVVFGEERAFEPLTVDKALRDDEVALAQGFMNFTGKVDPTGRSILFVDPSKQDPTAYEAKSMCRAFWYVLHSMLEDEETQKKGIVAVVWPHHVSLKQMDKKLMKLNTDSLRNCIPVRVSAFHICHPPRIFSVVFPILKFFMGEILKKRIRVHSGSKEKVLKILEEVGLTKDLVPSQLGGDVAIDAKKWIQERREAGL</sequence>
<dbReference type="PANTHER" id="PTHR10174:SF208">
    <property type="entry name" value="CRAL-TRIO DOMAIN-CONTAINING PROTEIN DDB_G0278031"/>
    <property type="match status" value="1"/>
</dbReference>
<protein>
    <recommendedName>
        <fullName evidence="2">CRAL-TRIO domain-containing protein</fullName>
    </recommendedName>
</protein>
<dbReference type="InterPro" id="IPR036865">
    <property type="entry name" value="CRAL-TRIO_dom_sf"/>
</dbReference>
<dbReference type="GO" id="GO:1902936">
    <property type="term" value="F:phosphatidylinositol bisphosphate binding"/>
    <property type="evidence" value="ECO:0007669"/>
    <property type="project" value="TreeGrafter"/>
</dbReference>
<evidence type="ECO:0000313" key="4">
    <source>
        <dbReference type="Proteomes" id="UP001295423"/>
    </source>
</evidence>
<gene>
    <name evidence="3" type="ORF">CYCCA115_LOCUS3722</name>
</gene>
<reference evidence="3" key="1">
    <citation type="submission" date="2023-08" db="EMBL/GenBank/DDBJ databases">
        <authorList>
            <person name="Audoor S."/>
            <person name="Bilcke G."/>
        </authorList>
    </citation>
    <scope>NUCLEOTIDE SEQUENCE</scope>
</reference>
<keyword evidence="4" id="KW-1185">Reference proteome</keyword>
<dbReference type="GO" id="GO:0016020">
    <property type="term" value="C:membrane"/>
    <property type="evidence" value="ECO:0007669"/>
    <property type="project" value="TreeGrafter"/>
</dbReference>
<dbReference type="PANTHER" id="PTHR10174">
    <property type="entry name" value="ALPHA-TOCOPHEROL TRANSFER PROTEIN-RELATED"/>
    <property type="match status" value="1"/>
</dbReference>
<proteinExistence type="predicted"/>
<feature type="region of interest" description="Disordered" evidence="1">
    <location>
        <begin position="1"/>
        <end position="26"/>
    </location>
</feature>
<dbReference type="EMBL" id="CAKOGP040000335">
    <property type="protein sequence ID" value="CAJ1934370.1"/>
    <property type="molecule type" value="Genomic_DNA"/>
</dbReference>
<evidence type="ECO:0000256" key="1">
    <source>
        <dbReference type="SAM" id="MobiDB-lite"/>
    </source>
</evidence>
<comment type="caution">
    <text evidence="3">The sequence shown here is derived from an EMBL/GenBank/DDBJ whole genome shotgun (WGS) entry which is preliminary data.</text>
</comment>